<dbReference type="InterPro" id="IPR042855">
    <property type="entry name" value="V_SNARE_CC"/>
</dbReference>
<evidence type="ECO:0000256" key="2">
    <source>
        <dbReference type="ARBA" id="ARBA00022448"/>
    </source>
</evidence>
<dbReference type="SMART" id="SM01270">
    <property type="entry name" value="Longin"/>
    <property type="match status" value="1"/>
</dbReference>
<dbReference type="GO" id="GO:0015031">
    <property type="term" value="P:protein transport"/>
    <property type="evidence" value="ECO:0007669"/>
    <property type="project" value="UniProtKB-KW"/>
</dbReference>
<dbReference type="SUPFAM" id="SSF64356">
    <property type="entry name" value="SNARE-like"/>
    <property type="match status" value="1"/>
</dbReference>
<dbReference type="PROSITE" id="PS50892">
    <property type="entry name" value="V_SNARE"/>
    <property type="match status" value="1"/>
</dbReference>
<keyword evidence="6" id="KW-0472">Membrane</keyword>
<sequence length="346" mass="39058">MGQESFIYSFVARGTMVLAEYTEFTGNFPAIAAQCLQKLPPSNNKFTYKCDRHRWLWYTSLLFMKEAFFNSIYFLIGWLRLDPESYCVVAKESVGKQISIAFLERMKADFTKRYGGGKADTAVAKSLNKEFGPMMKEHMQYIIDHADEIEKLLKVKAQVSEVKSIMLENIDKTIERGENLTILNSKTEDLRDSAREFKNKGALIRRRMWYQNMKVKMVVLGILLLLVLVPEAIRTSANWDTKKVKKKRPRTKKSSASKLFCNNYSAIANDGNSNSNSLSQSSFSLALSSSCVGGPDVCCGPGIGLSTDVASVDCAVSRRPPSVPAREASIFHYFLLPYLFSWFVSL</sequence>
<evidence type="ECO:0000256" key="7">
    <source>
        <dbReference type="ARBA" id="ARBA00037493"/>
    </source>
</evidence>
<dbReference type="InterPro" id="IPR010908">
    <property type="entry name" value="Longin_dom"/>
</dbReference>
<protein>
    <submittedName>
        <fullName evidence="12">Vesicle-associated membrane protein 724-like</fullName>
    </submittedName>
</protein>
<reference evidence="12 13" key="1">
    <citation type="journal article" date="2015" name="Proc. Natl. Acad. Sci. U.S.A.">
        <title>The resurrection genome of Boea hygrometrica: A blueprint for survival of dehydration.</title>
        <authorList>
            <person name="Xiao L."/>
            <person name="Yang G."/>
            <person name="Zhang L."/>
            <person name="Yang X."/>
            <person name="Zhao S."/>
            <person name="Ji Z."/>
            <person name="Zhou Q."/>
            <person name="Hu M."/>
            <person name="Wang Y."/>
            <person name="Chen M."/>
            <person name="Xu Y."/>
            <person name="Jin H."/>
            <person name="Xiao X."/>
            <person name="Hu G."/>
            <person name="Bao F."/>
            <person name="Hu Y."/>
            <person name="Wan P."/>
            <person name="Li L."/>
            <person name="Deng X."/>
            <person name="Kuang T."/>
            <person name="Xiang C."/>
            <person name="Zhu J.K."/>
            <person name="Oliver M.J."/>
            <person name="He Y."/>
        </authorList>
    </citation>
    <scope>NUCLEOTIDE SEQUENCE [LARGE SCALE GENOMIC DNA]</scope>
    <source>
        <strain evidence="13">cv. XS01</strain>
    </source>
</reference>
<dbReference type="PROSITE" id="PS50859">
    <property type="entry name" value="LONGIN"/>
    <property type="match status" value="1"/>
</dbReference>
<comment type="subcellular location">
    <subcellularLocation>
        <location evidence="8">Endomembrane system</location>
        <topology evidence="8">Single-pass type IV membrane protein</topology>
    </subcellularLocation>
</comment>
<keyword evidence="13" id="KW-1185">Reference proteome</keyword>
<evidence type="ECO:0000256" key="3">
    <source>
        <dbReference type="ARBA" id="ARBA00022692"/>
    </source>
</evidence>
<keyword evidence="4" id="KW-0653">Protein transport</keyword>
<evidence type="ECO:0000313" key="13">
    <source>
        <dbReference type="Proteomes" id="UP000250235"/>
    </source>
</evidence>
<evidence type="ECO:0000256" key="9">
    <source>
        <dbReference type="PROSITE-ProRule" id="PRU00290"/>
    </source>
</evidence>
<dbReference type="PANTHER" id="PTHR21136">
    <property type="entry name" value="SNARE PROTEINS"/>
    <property type="match status" value="1"/>
</dbReference>
<evidence type="ECO:0000256" key="1">
    <source>
        <dbReference type="ARBA" id="ARBA00008025"/>
    </source>
</evidence>
<dbReference type="GO" id="GO:0016192">
    <property type="term" value="P:vesicle-mediated transport"/>
    <property type="evidence" value="ECO:0007669"/>
    <property type="project" value="InterPro"/>
</dbReference>
<accession>A0A2Z7AXQ0</accession>
<dbReference type="Proteomes" id="UP000250235">
    <property type="component" value="Unassembled WGS sequence"/>
</dbReference>
<keyword evidence="3" id="KW-0812">Transmembrane</keyword>
<feature type="domain" description="Longin" evidence="10">
    <location>
        <begin position="10"/>
        <end position="135"/>
    </location>
</feature>
<keyword evidence="5" id="KW-1133">Transmembrane helix</keyword>
<evidence type="ECO:0000259" key="11">
    <source>
        <dbReference type="PROSITE" id="PS50892"/>
    </source>
</evidence>
<dbReference type="PRINTS" id="PR00219">
    <property type="entry name" value="SYNAPTOBREVN"/>
</dbReference>
<dbReference type="GO" id="GO:0016020">
    <property type="term" value="C:membrane"/>
    <property type="evidence" value="ECO:0007669"/>
    <property type="project" value="InterPro"/>
</dbReference>
<dbReference type="Pfam" id="PF00957">
    <property type="entry name" value="Synaptobrevin"/>
    <property type="match status" value="1"/>
</dbReference>
<dbReference type="Gene3D" id="1.20.5.110">
    <property type="match status" value="1"/>
</dbReference>
<dbReference type="OrthoDB" id="248747at2759"/>
<dbReference type="GO" id="GO:0005737">
    <property type="term" value="C:cytoplasm"/>
    <property type="evidence" value="ECO:0007669"/>
    <property type="project" value="UniProtKB-ARBA"/>
</dbReference>
<dbReference type="CDD" id="cd15843">
    <property type="entry name" value="R-SNARE"/>
    <property type="match status" value="1"/>
</dbReference>
<keyword evidence="9" id="KW-0175">Coiled coil</keyword>
<comment type="function">
    <text evidence="7">Involved in the targeting and/or fusion of transport vesicles to their target membrane.</text>
</comment>
<dbReference type="InterPro" id="IPR001388">
    <property type="entry name" value="Synaptobrevin-like"/>
</dbReference>
<evidence type="ECO:0000256" key="5">
    <source>
        <dbReference type="ARBA" id="ARBA00022989"/>
    </source>
</evidence>
<dbReference type="InterPro" id="IPR051097">
    <property type="entry name" value="Synaptobrevin-like_transport"/>
</dbReference>
<dbReference type="Gene3D" id="3.30.450.50">
    <property type="entry name" value="Longin domain"/>
    <property type="match status" value="1"/>
</dbReference>
<dbReference type="PANTHER" id="PTHR21136:SF72">
    <property type="entry name" value="VESICLE-ASSOCIATED MEMBRANE PROTEIN 724"/>
    <property type="match status" value="1"/>
</dbReference>
<dbReference type="AlphaFoldDB" id="A0A2Z7AXQ0"/>
<gene>
    <name evidence="12" type="ORF">F511_08973</name>
</gene>
<comment type="similarity">
    <text evidence="1">Belongs to the synaptobrevin family.</text>
</comment>
<name>A0A2Z7AXQ0_9LAMI</name>
<keyword evidence="2" id="KW-0813">Transport</keyword>
<evidence type="ECO:0000259" key="10">
    <source>
        <dbReference type="PROSITE" id="PS50859"/>
    </source>
</evidence>
<proteinExistence type="inferred from homology"/>
<dbReference type="SUPFAM" id="SSF58038">
    <property type="entry name" value="SNARE fusion complex"/>
    <property type="match status" value="1"/>
</dbReference>
<feature type="domain" description="V-SNARE coiled-coil homology" evidence="11">
    <location>
        <begin position="151"/>
        <end position="211"/>
    </location>
</feature>
<evidence type="ECO:0000313" key="12">
    <source>
        <dbReference type="EMBL" id="KZV24012.1"/>
    </source>
</evidence>
<organism evidence="12 13">
    <name type="scientific">Dorcoceras hygrometricum</name>
    <dbReference type="NCBI Taxonomy" id="472368"/>
    <lineage>
        <taxon>Eukaryota</taxon>
        <taxon>Viridiplantae</taxon>
        <taxon>Streptophyta</taxon>
        <taxon>Embryophyta</taxon>
        <taxon>Tracheophyta</taxon>
        <taxon>Spermatophyta</taxon>
        <taxon>Magnoliopsida</taxon>
        <taxon>eudicotyledons</taxon>
        <taxon>Gunneridae</taxon>
        <taxon>Pentapetalae</taxon>
        <taxon>asterids</taxon>
        <taxon>lamiids</taxon>
        <taxon>Lamiales</taxon>
        <taxon>Gesneriaceae</taxon>
        <taxon>Didymocarpoideae</taxon>
        <taxon>Trichosporeae</taxon>
        <taxon>Loxocarpinae</taxon>
        <taxon>Dorcoceras</taxon>
    </lineage>
</organism>
<dbReference type="CDD" id="cd14824">
    <property type="entry name" value="Longin"/>
    <property type="match status" value="1"/>
</dbReference>
<evidence type="ECO:0000256" key="8">
    <source>
        <dbReference type="ARBA" id="ARBA00046280"/>
    </source>
</evidence>
<dbReference type="InterPro" id="IPR011012">
    <property type="entry name" value="Longin-like_dom_sf"/>
</dbReference>
<dbReference type="EMBL" id="KV013071">
    <property type="protein sequence ID" value="KZV24012.1"/>
    <property type="molecule type" value="Genomic_DNA"/>
</dbReference>
<evidence type="ECO:0000256" key="6">
    <source>
        <dbReference type="ARBA" id="ARBA00023136"/>
    </source>
</evidence>
<dbReference type="GO" id="GO:0012505">
    <property type="term" value="C:endomembrane system"/>
    <property type="evidence" value="ECO:0007669"/>
    <property type="project" value="UniProtKB-SubCell"/>
</dbReference>
<evidence type="ECO:0000256" key="4">
    <source>
        <dbReference type="ARBA" id="ARBA00022927"/>
    </source>
</evidence>
<dbReference type="Pfam" id="PF13774">
    <property type="entry name" value="Longin"/>
    <property type="match status" value="1"/>
</dbReference>